<feature type="signal peptide" evidence="1">
    <location>
        <begin position="1"/>
        <end position="21"/>
    </location>
</feature>
<keyword evidence="4" id="KW-1185">Reference proteome</keyword>
<organism evidence="3 4">
    <name type="scientific">Acinetobacter calcoaceticus</name>
    <dbReference type="NCBI Taxonomy" id="471"/>
    <lineage>
        <taxon>Bacteria</taxon>
        <taxon>Pseudomonadati</taxon>
        <taxon>Pseudomonadota</taxon>
        <taxon>Gammaproteobacteria</taxon>
        <taxon>Moraxellales</taxon>
        <taxon>Moraxellaceae</taxon>
        <taxon>Acinetobacter</taxon>
        <taxon>Acinetobacter calcoaceticus/baumannii complex</taxon>
    </lineage>
</organism>
<dbReference type="EMBL" id="SLVJ01000035">
    <property type="protein sequence ID" value="TCM60229.1"/>
    <property type="molecule type" value="Genomic_DNA"/>
</dbReference>
<keyword evidence="1" id="KW-0732">Signal</keyword>
<feature type="domain" description="DUF6160" evidence="2">
    <location>
        <begin position="1"/>
        <end position="85"/>
    </location>
</feature>
<evidence type="ECO:0000256" key="1">
    <source>
        <dbReference type="SAM" id="SignalP"/>
    </source>
</evidence>
<protein>
    <recommendedName>
        <fullName evidence="2">DUF6160 domain-containing protein</fullName>
    </recommendedName>
</protein>
<dbReference type="Proteomes" id="UP000294963">
    <property type="component" value="Unassembled WGS sequence"/>
</dbReference>
<dbReference type="InterPro" id="IPR046158">
    <property type="entry name" value="DUF6160"/>
</dbReference>
<evidence type="ECO:0000313" key="3">
    <source>
        <dbReference type="EMBL" id="TCM60229.1"/>
    </source>
</evidence>
<accession>A0A4R1XB59</accession>
<reference evidence="3 4" key="1">
    <citation type="submission" date="2019-03" db="EMBL/GenBank/DDBJ databases">
        <title>Genomic analyses of the natural microbiome of Caenorhabditis elegans.</title>
        <authorList>
            <person name="Samuel B."/>
        </authorList>
    </citation>
    <scope>NUCLEOTIDE SEQUENCE [LARGE SCALE GENOMIC DNA]</scope>
    <source>
        <strain evidence="3 4">JUb89</strain>
    </source>
</reference>
<dbReference type="OrthoDB" id="6078536at2"/>
<evidence type="ECO:0000259" key="2">
    <source>
        <dbReference type="Pfam" id="PF19657"/>
    </source>
</evidence>
<dbReference type="Pfam" id="PF19657">
    <property type="entry name" value="DUF6160"/>
    <property type="match status" value="1"/>
</dbReference>
<proteinExistence type="predicted"/>
<feature type="chain" id="PRO_5020930421" description="DUF6160 domain-containing protein" evidence="1">
    <location>
        <begin position="22"/>
        <end position="295"/>
    </location>
</feature>
<sequence length="295" mass="29937">MKLFTKLALVSSIAISANAMAMQQMDDAALSATTGQDGINIGIDVKEITIGRVAIIDTDGLDNAVLGGNKTAGSINLNDLTIKKIGDGNLLDLVIDTDGGTSGTPATNSPFLNIGAKVAGLDVEVKTISLSAATKDTNGFYTTPTDATGDAAPVLFNNLKLKTGAMTANIQLGNAPQGALITLDGSMKGGLAISNITLKDTSLNAGGSIGIDNLQIKGEGASGDLNFNAKIQVDKDGIKLNALDGQKLNLDVQGVRLGTIDTALGANAPRTNAIGDIQISNLQLIGGANIKISGH</sequence>
<evidence type="ECO:0000313" key="4">
    <source>
        <dbReference type="Proteomes" id="UP000294963"/>
    </source>
</evidence>
<dbReference type="AlphaFoldDB" id="A0A4R1XB59"/>
<gene>
    <name evidence="3" type="ORF">EC844_13515</name>
</gene>
<name>A0A4R1XB59_ACICA</name>
<comment type="caution">
    <text evidence="3">The sequence shown here is derived from an EMBL/GenBank/DDBJ whole genome shotgun (WGS) entry which is preliminary data.</text>
</comment>